<dbReference type="EMBL" id="JAAGRN010000015">
    <property type="protein sequence ID" value="NDY84468.1"/>
    <property type="molecule type" value="Genomic_DNA"/>
</dbReference>
<dbReference type="Gene3D" id="3.40.50.2300">
    <property type="match status" value="1"/>
</dbReference>
<dbReference type="PANTHER" id="PTHR44591">
    <property type="entry name" value="STRESS RESPONSE REGULATOR PROTEIN 1"/>
    <property type="match status" value="1"/>
</dbReference>
<dbReference type="InterPro" id="IPR001789">
    <property type="entry name" value="Sig_transdc_resp-reg_receiver"/>
</dbReference>
<organism evidence="6">
    <name type="scientific">Sheuella amnicola</name>
    <dbReference type="NCBI Taxonomy" id="2707330"/>
    <lineage>
        <taxon>Bacteria</taxon>
        <taxon>Pseudomonadati</taxon>
        <taxon>Pseudomonadota</taxon>
        <taxon>Betaproteobacteria</taxon>
        <taxon>Burkholderiales</taxon>
        <taxon>Alcaligenaceae</taxon>
        <taxon>Sheuella</taxon>
    </lineage>
</organism>
<keyword evidence="1 3" id="KW-0597">Phosphoprotein</keyword>
<feature type="modified residue" description="4-aspartylphosphate" evidence="3">
    <location>
        <position position="58"/>
    </location>
</feature>
<dbReference type="Gene3D" id="1.10.10.10">
    <property type="entry name" value="Winged helix-like DNA-binding domain superfamily/Winged helix DNA-binding domain"/>
    <property type="match status" value="1"/>
</dbReference>
<dbReference type="InterPro" id="IPR036388">
    <property type="entry name" value="WH-like_DNA-bd_sf"/>
</dbReference>
<comment type="caution">
    <text evidence="6">The sequence shown here is derived from an EMBL/GenBank/DDBJ whole genome shotgun (WGS) entry which is preliminary data.</text>
</comment>
<keyword evidence="2" id="KW-0238">DNA-binding</keyword>
<dbReference type="Pfam" id="PF00072">
    <property type="entry name" value="Response_reg"/>
    <property type="match status" value="1"/>
</dbReference>
<feature type="domain" description="HTH luxR-type" evidence="4">
    <location>
        <begin position="141"/>
        <end position="206"/>
    </location>
</feature>
<evidence type="ECO:0000256" key="3">
    <source>
        <dbReference type="PROSITE-ProRule" id="PRU00169"/>
    </source>
</evidence>
<reference evidence="6" key="1">
    <citation type="submission" date="2020-02" db="EMBL/GenBank/DDBJ databases">
        <authorList>
            <person name="Chen W.-M."/>
        </authorList>
    </citation>
    <scope>NUCLEOTIDE SEQUENCE</scope>
    <source>
        <strain evidence="6">NBD-18</strain>
    </source>
</reference>
<evidence type="ECO:0000259" key="5">
    <source>
        <dbReference type="PROSITE" id="PS50110"/>
    </source>
</evidence>
<dbReference type="InterPro" id="IPR016032">
    <property type="entry name" value="Sig_transdc_resp-reg_C-effctor"/>
</dbReference>
<evidence type="ECO:0000256" key="2">
    <source>
        <dbReference type="ARBA" id="ARBA00023125"/>
    </source>
</evidence>
<evidence type="ECO:0000256" key="1">
    <source>
        <dbReference type="ARBA" id="ARBA00022553"/>
    </source>
</evidence>
<accession>A0A6B2R316</accession>
<dbReference type="InterPro" id="IPR050595">
    <property type="entry name" value="Bact_response_regulator"/>
</dbReference>
<dbReference type="SUPFAM" id="SSF46894">
    <property type="entry name" value="C-terminal effector domain of the bipartite response regulators"/>
    <property type="match status" value="1"/>
</dbReference>
<feature type="domain" description="Response regulatory" evidence="5">
    <location>
        <begin position="5"/>
        <end position="123"/>
    </location>
</feature>
<gene>
    <name evidence="6" type="ORF">G3I67_14655</name>
</gene>
<dbReference type="SMART" id="SM00448">
    <property type="entry name" value="REC"/>
    <property type="match status" value="1"/>
</dbReference>
<sequence>MKSYRVIIVDDDEDILDGLTAWLSPDYQVKTFDSAESFLNAINDFDFEDGTPTCILLDFQMPGLNGVELQKRLKQINLEFPIIFMSGNAQQSDIIDAWHEGAVDFILKPFVAGSISSSLEKLFDSTINNLQYRKSSDKNDQLIFDYSITQREAQVLLLLGRGYQQYEAAEILGISLRTVKMYRAALKNKLSLHTLMELGRFFDKHKITIEKLASLK</sequence>
<dbReference type="RefSeq" id="WP_163656299.1">
    <property type="nucleotide sequence ID" value="NZ_JAAGRN010000015.1"/>
</dbReference>
<evidence type="ECO:0000313" key="6">
    <source>
        <dbReference type="EMBL" id="NDY84468.1"/>
    </source>
</evidence>
<dbReference type="PRINTS" id="PR00038">
    <property type="entry name" value="HTHLUXR"/>
</dbReference>
<dbReference type="InterPro" id="IPR011006">
    <property type="entry name" value="CheY-like_superfamily"/>
</dbReference>
<dbReference type="PROSITE" id="PS50110">
    <property type="entry name" value="RESPONSE_REGULATORY"/>
    <property type="match status" value="1"/>
</dbReference>
<protein>
    <submittedName>
        <fullName evidence="6">Response regulator transcription factor</fullName>
    </submittedName>
</protein>
<dbReference type="GO" id="GO:0003677">
    <property type="term" value="F:DNA binding"/>
    <property type="evidence" value="ECO:0007669"/>
    <property type="project" value="UniProtKB-KW"/>
</dbReference>
<dbReference type="AlphaFoldDB" id="A0A6B2R316"/>
<dbReference type="CDD" id="cd06170">
    <property type="entry name" value="LuxR_C_like"/>
    <property type="match status" value="1"/>
</dbReference>
<dbReference type="InterPro" id="IPR000792">
    <property type="entry name" value="Tscrpt_reg_LuxR_C"/>
</dbReference>
<dbReference type="GO" id="GO:0006355">
    <property type="term" value="P:regulation of DNA-templated transcription"/>
    <property type="evidence" value="ECO:0007669"/>
    <property type="project" value="InterPro"/>
</dbReference>
<dbReference type="PROSITE" id="PS50043">
    <property type="entry name" value="HTH_LUXR_2"/>
    <property type="match status" value="1"/>
</dbReference>
<dbReference type="SMART" id="SM00421">
    <property type="entry name" value="HTH_LUXR"/>
    <property type="match status" value="1"/>
</dbReference>
<proteinExistence type="predicted"/>
<name>A0A6B2R316_9BURK</name>
<dbReference type="Pfam" id="PF00196">
    <property type="entry name" value="GerE"/>
    <property type="match status" value="1"/>
</dbReference>
<dbReference type="SUPFAM" id="SSF52172">
    <property type="entry name" value="CheY-like"/>
    <property type="match status" value="1"/>
</dbReference>
<dbReference type="GO" id="GO:0000160">
    <property type="term" value="P:phosphorelay signal transduction system"/>
    <property type="evidence" value="ECO:0007669"/>
    <property type="project" value="InterPro"/>
</dbReference>
<evidence type="ECO:0000259" key="4">
    <source>
        <dbReference type="PROSITE" id="PS50043"/>
    </source>
</evidence>
<dbReference type="PANTHER" id="PTHR44591:SF21">
    <property type="entry name" value="TWO-COMPONENT RESPONSE REGULATOR"/>
    <property type="match status" value="1"/>
</dbReference>